<keyword evidence="1" id="KW-0560">Oxidoreductase</keyword>
<evidence type="ECO:0000259" key="3">
    <source>
        <dbReference type="Pfam" id="PF00248"/>
    </source>
</evidence>
<dbReference type="EMBL" id="BAAAHG010000075">
    <property type="protein sequence ID" value="GAA0931000.1"/>
    <property type="molecule type" value="Genomic_DNA"/>
</dbReference>
<feature type="region of interest" description="Disordered" evidence="2">
    <location>
        <begin position="325"/>
        <end position="391"/>
    </location>
</feature>
<dbReference type="Proteomes" id="UP001501005">
    <property type="component" value="Unassembled WGS sequence"/>
</dbReference>
<accession>A0ABP4A4R1</accession>
<dbReference type="InterPro" id="IPR050791">
    <property type="entry name" value="Aldo-Keto_reductase"/>
</dbReference>
<dbReference type="PANTHER" id="PTHR43625">
    <property type="entry name" value="AFLATOXIN B1 ALDEHYDE REDUCTASE"/>
    <property type="match status" value="1"/>
</dbReference>
<evidence type="ECO:0000256" key="2">
    <source>
        <dbReference type="SAM" id="MobiDB-lite"/>
    </source>
</evidence>
<proteinExistence type="predicted"/>
<feature type="compositionally biased region" description="Low complexity" evidence="2">
    <location>
        <begin position="344"/>
        <end position="356"/>
    </location>
</feature>
<sequence length="391" mass="41857">MTDSRIPTVRLGESGPEVGIQGLGCMGMSYAYGPSDAEESRATLERALELGVTLYDTADVYGDGENERFLAPFLEAHRDEVVIATKFGLVVPPDGPTGRIVRNDPPYIRQAVEASLKRLDVDVIDLYYMHRRDVNVPIEETVGVMADLVREGKVKHLGLSEVTAGELRAAHAVHPIAAVQSEWSLFSRDIEAHVVPAAAELGVALVPYSPLGRGFLTGSFVHAEKELTSDDFRRTVPRYRGENAAANAALLEPIRTVASAHGASLAQIALAWVQQRASVHGLPVVQIPGTRKPSRVEENVAATRIVLTEEELSLLEPIAGRVVGDRCPDMSLTSAGREQENRPARAAPVTARRAVPPSSPRTPRPSPAPPGGVLPDGGCVPRCPRGRGAGP</sequence>
<comment type="caution">
    <text evidence="4">The sequence shown here is derived from an EMBL/GenBank/DDBJ whole genome shotgun (WGS) entry which is preliminary data.</text>
</comment>
<keyword evidence="5" id="KW-1185">Reference proteome</keyword>
<dbReference type="InterPro" id="IPR023210">
    <property type="entry name" value="NADP_OxRdtase_dom"/>
</dbReference>
<gene>
    <name evidence="4" type="ORF">GCM10009549_54490</name>
</gene>
<dbReference type="CDD" id="cd19076">
    <property type="entry name" value="AKR_AKR13A_13D"/>
    <property type="match status" value="1"/>
</dbReference>
<reference evidence="5" key="1">
    <citation type="journal article" date="2019" name="Int. J. Syst. Evol. Microbiol.">
        <title>The Global Catalogue of Microorganisms (GCM) 10K type strain sequencing project: providing services to taxonomists for standard genome sequencing and annotation.</title>
        <authorList>
            <consortium name="The Broad Institute Genomics Platform"/>
            <consortium name="The Broad Institute Genome Sequencing Center for Infectious Disease"/>
            <person name="Wu L."/>
            <person name="Ma J."/>
        </authorList>
    </citation>
    <scope>NUCLEOTIDE SEQUENCE [LARGE SCALE GENOMIC DNA]</scope>
    <source>
        <strain evidence="5">JCM 10673</strain>
    </source>
</reference>
<feature type="compositionally biased region" description="Low complexity" evidence="2">
    <location>
        <begin position="373"/>
        <end position="383"/>
    </location>
</feature>
<dbReference type="PANTHER" id="PTHR43625:SF77">
    <property type="entry name" value="ALDO-KETO REDUCTASE"/>
    <property type="match status" value="1"/>
</dbReference>
<name>A0ABP4A4R1_9ACTN</name>
<evidence type="ECO:0000313" key="5">
    <source>
        <dbReference type="Proteomes" id="UP001501005"/>
    </source>
</evidence>
<dbReference type="SUPFAM" id="SSF51430">
    <property type="entry name" value="NAD(P)-linked oxidoreductase"/>
    <property type="match status" value="1"/>
</dbReference>
<dbReference type="Pfam" id="PF00248">
    <property type="entry name" value="Aldo_ket_red"/>
    <property type="match status" value="1"/>
</dbReference>
<feature type="domain" description="NADP-dependent oxidoreductase" evidence="3">
    <location>
        <begin position="22"/>
        <end position="316"/>
    </location>
</feature>
<feature type="compositionally biased region" description="Pro residues" evidence="2">
    <location>
        <begin position="357"/>
        <end position="372"/>
    </location>
</feature>
<dbReference type="InterPro" id="IPR036812">
    <property type="entry name" value="NAD(P)_OxRdtase_dom_sf"/>
</dbReference>
<protein>
    <submittedName>
        <fullName evidence="4">Aldo/keto reductase</fullName>
    </submittedName>
</protein>
<organism evidence="4 5">
    <name type="scientific">Streptomyces thermoalcalitolerans</name>
    <dbReference type="NCBI Taxonomy" id="65605"/>
    <lineage>
        <taxon>Bacteria</taxon>
        <taxon>Bacillati</taxon>
        <taxon>Actinomycetota</taxon>
        <taxon>Actinomycetes</taxon>
        <taxon>Kitasatosporales</taxon>
        <taxon>Streptomycetaceae</taxon>
        <taxon>Streptomyces</taxon>
    </lineage>
</organism>
<dbReference type="Gene3D" id="3.20.20.100">
    <property type="entry name" value="NADP-dependent oxidoreductase domain"/>
    <property type="match status" value="1"/>
</dbReference>
<evidence type="ECO:0000256" key="1">
    <source>
        <dbReference type="ARBA" id="ARBA00023002"/>
    </source>
</evidence>
<evidence type="ECO:0000313" key="4">
    <source>
        <dbReference type="EMBL" id="GAA0931000.1"/>
    </source>
</evidence>